<protein>
    <recommendedName>
        <fullName evidence="4">WxL domain-containing protein</fullName>
    </recommendedName>
</protein>
<dbReference type="Proteomes" id="UP001290462">
    <property type="component" value="Unassembled WGS sequence"/>
</dbReference>
<feature type="chain" id="PRO_5043925610" description="WxL domain-containing protein" evidence="1">
    <location>
        <begin position="27"/>
        <end position="188"/>
    </location>
</feature>
<dbReference type="RefSeq" id="WP_201730033.1">
    <property type="nucleotide sequence ID" value="NZ_CAJGUR010000003.1"/>
</dbReference>
<evidence type="ECO:0008006" key="4">
    <source>
        <dbReference type="Google" id="ProtNLM"/>
    </source>
</evidence>
<feature type="signal peptide" evidence="1">
    <location>
        <begin position="1"/>
        <end position="26"/>
    </location>
</feature>
<evidence type="ECO:0000313" key="2">
    <source>
        <dbReference type="EMBL" id="MDZ5759727.1"/>
    </source>
</evidence>
<reference evidence="2" key="1">
    <citation type="submission" date="2023-08" db="EMBL/GenBank/DDBJ databases">
        <title>Genomic characterization of piscicolin 126 produced by Carnobacterium maltaromaticum CM22 strain isolated from salmon (Salmo salar).</title>
        <authorList>
            <person name="Gonzalez-Gragera E."/>
            <person name="Garcia-Lopez J.D."/>
            <person name="Teso-Perez C."/>
            <person name="Gimenez-Hernandez I."/>
            <person name="Peralta-Sanchez J.M."/>
            <person name="Valdivia E."/>
            <person name="Montalban-Lopez M."/>
            <person name="Martin-Platero A.M."/>
            <person name="Banos A."/>
            <person name="Martinez-Bueno M."/>
        </authorList>
    </citation>
    <scope>NUCLEOTIDE SEQUENCE</scope>
    <source>
        <strain evidence="2">CM22</strain>
    </source>
</reference>
<dbReference type="EMBL" id="JAVBVO010000003">
    <property type="protein sequence ID" value="MDZ5759727.1"/>
    <property type="molecule type" value="Genomic_DNA"/>
</dbReference>
<sequence>MKKMNQVIAGTLILGGLLSSGGQAFAEQTISGENEAEIKVNGILGDFDNTTDGPDPEDLDKWINVTMPTTALFYSNPENITEIVSPKYTVTNNSARGVQMSVSDITETSEIDLIDTLEIVSGTSNIELISNGTVSLIESTLLTLENNEGSGRVGEFEFEGLVSDAVSGTEVNPFFSLVYKFETVLPAE</sequence>
<accession>A0AAW9JT64</accession>
<evidence type="ECO:0000256" key="1">
    <source>
        <dbReference type="SAM" id="SignalP"/>
    </source>
</evidence>
<proteinExistence type="predicted"/>
<keyword evidence="1" id="KW-0732">Signal</keyword>
<dbReference type="AlphaFoldDB" id="A0AAW9JT64"/>
<gene>
    <name evidence="2" type="ORF">RAK27_13775</name>
</gene>
<evidence type="ECO:0000313" key="3">
    <source>
        <dbReference type="Proteomes" id="UP001290462"/>
    </source>
</evidence>
<name>A0AAW9JT64_CARML</name>
<comment type="caution">
    <text evidence="2">The sequence shown here is derived from an EMBL/GenBank/DDBJ whole genome shotgun (WGS) entry which is preliminary data.</text>
</comment>
<organism evidence="2 3">
    <name type="scientific">Carnobacterium maltaromaticum</name>
    <name type="common">Carnobacterium piscicola</name>
    <dbReference type="NCBI Taxonomy" id="2751"/>
    <lineage>
        <taxon>Bacteria</taxon>
        <taxon>Bacillati</taxon>
        <taxon>Bacillota</taxon>
        <taxon>Bacilli</taxon>
        <taxon>Lactobacillales</taxon>
        <taxon>Carnobacteriaceae</taxon>
        <taxon>Carnobacterium</taxon>
    </lineage>
</organism>